<comment type="similarity">
    <text evidence="4">Belongs to the acetyltransferase family. MshD subfamily.</text>
</comment>
<evidence type="ECO:0000256" key="1">
    <source>
        <dbReference type="ARBA" id="ARBA00022679"/>
    </source>
</evidence>
<feature type="binding site" evidence="4">
    <location>
        <position position="223"/>
    </location>
    <ligand>
        <name>1D-myo-inositol 2-(L-cysteinylamino)-2-deoxy-alpha-D-glucopyranoside</name>
        <dbReference type="ChEBI" id="CHEBI:58887"/>
    </ligand>
</feature>
<dbReference type="AlphaFoldDB" id="A0A7J5C2L4"/>
<keyword evidence="1 4" id="KW-0808">Transferase</keyword>
<feature type="binding site" evidence="4">
    <location>
        <begin position="234"/>
        <end position="240"/>
    </location>
    <ligand>
        <name>acetyl-CoA</name>
        <dbReference type="ChEBI" id="CHEBI:57288"/>
        <label>2</label>
    </ligand>
</feature>
<dbReference type="Gene3D" id="3.40.630.30">
    <property type="match status" value="1"/>
</dbReference>
<dbReference type="GO" id="GO:0035447">
    <property type="term" value="F:mycothiol synthase activity"/>
    <property type="evidence" value="ECO:0007669"/>
    <property type="project" value="UniProtKB-UniRule"/>
</dbReference>
<dbReference type="RefSeq" id="WP_158039432.1">
    <property type="nucleotide sequence ID" value="NZ_JACCFV010000001.1"/>
</dbReference>
<dbReference type="Proteomes" id="UP000467240">
    <property type="component" value="Unassembled WGS sequence"/>
</dbReference>
<keyword evidence="2 4" id="KW-0677">Repeat</keyword>
<evidence type="ECO:0000259" key="5">
    <source>
        <dbReference type="PROSITE" id="PS51186"/>
    </source>
</evidence>
<dbReference type="OrthoDB" id="3208058at2"/>
<feature type="binding site" evidence="4">
    <location>
        <position position="216"/>
    </location>
    <ligand>
        <name>1D-myo-inositol 2-(L-cysteinylamino)-2-deoxy-alpha-D-glucopyranoside</name>
        <dbReference type="ChEBI" id="CHEBI:58887"/>
    </ligand>
</feature>
<dbReference type="CDD" id="cd04301">
    <property type="entry name" value="NAT_SF"/>
    <property type="match status" value="1"/>
</dbReference>
<feature type="domain" description="N-acetyltransferase" evidence="5">
    <location>
        <begin position="148"/>
        <end position="289"/>
    </location>
</feature>
<dbReference type="InterPro" id="IPR050832">
    <property type="entry name" value="Bact_Acetyltransf"/>
</dbReference>
<dbReference type="InterPro" id="IPR016181">
    <property type="entry name" value="Acyl_CoA_acyltransferase"/>
</dbReference>
<dbReference type="PANTHER" id="PTHR43877:SF2">
    <property type="entry name" value="AMINOALKYLPHOSPHONATE N-ACETYLTRANSFERASE-RELATED"/>
    <property type="match status" value="1"/>
</dbReference>
<evidence type="ECO:0000256" key="2">
    <source>
        <dbReference type="ARBA" id="ARBA00022737"/>
    </source>
</evidence>
<evidence type="ECO:0000256" key="3">
    <source>
        <dbReference type="ARBA" id="ARBA00023315"/>
    </source>
</evidence>
<evidence type="ECO:0000256" key="4">
    <source>
        <dbReference type="HAMAP-Rule" id="MF_01698"/>
    </source>
</evidence>
<dbReference type="InterPro" id="IPR000182">
    <property type="entry name" value="GNAT_dom"/>
</dbReference>
<organism evidence="6 7">
    <name type="scientific">Pseudoclavibacter chungangensis</name>
    <dbReference type="NCBI Taxonomy" id="587635"/>
    <lineage>
        <taxon>Bacteria</taxon>
        <taxon>Bacillati</taxon>
        <taxon>Actinomycetota</taxon>
        <taxon>Actinomycetes</taxon>
        <taxon>Micrococcales</taxon>
        <taxon>Microbacteriaceae</taxon>
        <taxon>Pseudoclavibacter</taxon>
    </lineage>
</organism>
<accession>A0A7J5C2L4</accession>
<comment type="catalytic activity">
    <reaction evidence="4">
        <text>1D-myo-inositol 2-(L-cysteinylamino)-2-deoxy-alpha-D-glucopyranoside + acetyl-CoA = mycothiol + CoA + H(+)</text>
        <dbReference type="Rhea" id="RHEA:26172"/>
        <dbReference type="ChEBI" id="CHEBI:15378"/>
        <dbReference type="ChEBI" id="CHEBI:16768"/>
        <dbReference type="ChEBI" id="CHEBI:57287"/>
        <dbReference type="ChEBI" id="CHEBI:57288"/>
        <dbReference type="ChEBI" id="CHEBI:58887"/>
        <dbReference type="EC" id="2.3.1.189"/>
    </reaction>
</comment>
<keyword evidence="7" id="KW-1185">Reference proteome</keyword>
<dbReference type="Pfam" id="PF13508">
    <property type="entry name" value="Acetyltransf_7"/>
    <property type="match status" value="1"/>
</dbReference>
<evidence type="ECO:0000313" key="7">
    <source>
        <dbReference type="Proteomes" id="UP000467240"/>
    </source>
</evidence>
<dbReference type="NCBIfam" id="TIGR03448">
    <property type="entry name" value="mycothiol_MshD"/>
    <property type="match status" value="1"/>
</dbReference>
<comment type="subunit">
    <text evidence="4">Monomer.</text>
</comment>
<evidence type="ECO:0000313" key="6">
    <source>
        <dbReference type="EMBL" id="KAB1660332.1"/>
    </source>
</evidence>
<dbReference type="PROSITE" id="PS51186">
    <property type="entry name" value="GNAT"/>
    <property type="match status" value="2"/>
</dbReference>
<feature type="binding site" evidence="4">
    <location>
        <position position="175"/>
    </location>
    <ligand>
        <name>1D-myo-inositol 2-(L-cysteinylamino)-2-deoxy-alpha-D-glucopyranoside</name>
        <dbReference type="ChEBI" id="CHEBI:58887"/>
    </ligand>
</feature>
<dbReference type="Pfam" id="PF00583">
    <property type="entry name" value="Acetyltransf_1"/>
    <property type="match status" value="1"/>
</dbReference>
<comment type="caution">
    <text evidence="6">The sequence shown here is derived from an EMBL/GenBank/DDBJ whole genome shotgun (WGS) entry which is preliminary data.</text>
</comment>
<feature type="binding site" evidence="4">
    <location>
        <position position="261"/>
    </location>
    <ligand>
        <name>1D-myo-inositol 2-(L-cysteinylamino)-2-deoxy-alpha-D-glucopyranoside</name>
        <dbReference type="ChEBI" id="CHEBI:58887"/>
    </ligand>
</feature>
<feature type="binding site" evidence="4">
    <location>
        <begin position="266"/>
        <end position="271"/>
    </location>
    <ligand>
        <name>acetyl-CoA</name>
        <dbReference type="ChEBI" id="CHEBI:57288"/>
        <label>2</label>
    </ligand>
</feature>
<feature type="domain" description="N-acetyltransferase" evidence="5">
    <location>
        <begin position="4"/>
        <end position="134"/>
    </location>
</feature>
<proteinExistence type="inferred from homology"/>
<gene>
    <name evidence="4 6" type="primary">mshD</name>
    <name evidence="6" type="ORF">F8O01_03130</name>
</gene>
<comment type="function">
    <text evidence="4">Catalyzes the transfer of acetyl from acetyl-CoA to desacetylmycothiol (Cys-GlcN-Ins) to form mycothiol.</text>
</comment>
<dbReference type="InterPro" id="IPR017813">
    <property type="entry name" value="Mycothiol_AcTrfase"/>
</dbReference>
<dbReference type="PANTHER" id="PTHR43877">
    <property type="entry name" value="AMINOALKYLPHOSPHONATE N-ACETYLTRANSFERASE-RELATED-RELATED"/>
    <property type="match status" value="1"/>
</dbReference>
<sequence length="289" mass="31507">MTDLWVDERADGSAEAIAELARVATAHDGVAPFNDDTRLRLEERELVAAWRADALVAAALARRTDDGGLDAELVVHPALRGQGIGGQLVTALRRMATGPVTVWSHGRLSSATDFATEHGLTPVRTLLRLARPLTEADGDGPAEVPEGVALERFDEERDTDAFLALNARVFRDHPEQGALDRPGLDARRNESWYADEDFLLARDSSDGRLLGYNWLKLEDGDGEVYVIGVDDDAAGRGIGRALMAAGLARMHAAGMTRTSLYVEGDNERALRLYRSLGYLDDLVDVQYRA</sequence>
<dbReference type="HAMAP" id="MF_01698">
    <property type="entry name" value="MshD"/>
    <property type="match status" value="1"/>
</dbReference>
<feature type="binding site" evidence="4">
    <location>
        <begin position="227"/>
        <end position="229"/>
    </location>
    <ligand>
        <name>acetyl-CoA</name>
        <dbReference type="ChEBI" id="CHEBI:57288"/>
        <label>2</label>
    </ligand>
</feature>
<feature type="binding site" evidence="4">
    <location>
        <begin position="73"/>
        <end position="75"/>
    </location>
    <ligand>
        <name>acetyl-CoA</name>
        <dbReference type="ChEBI" id="CHEBI:57288"/>
        <label>1</label>
    </ligand>
</feature>
<dbReference type="EMBL" id="WBJZ01000003">
    <property type="protein sequence ID" value="KAB1660332.1"/>
    <property type="molecule type" value="Genomic_DNA"/>
</dbReference>
<name>A0A7J5C2L4_9MICO</name>
<comment type="caution">
    <text evidence="4">Lacks conserved residue(s) required for the propagation of feature annotation.</text>
</comment>
<protein>
    <recommendedName>
        <fullName evidence="4">Mycothiol acetyltransferase</fullName>
        <shortName evidence="4">MSH acetyltransferase</shortName>
        <ecNumber evidence="4">2.3.1.189</ecNumber>
    </recommendedName>
    <alternativeName>
        <fullName evidence="4">Mycothiol synthase</fullName>
    </alternativeName>
</protein>
<keyword evidence="3 4" id="KW-0012">Acyltransferase</keyword>
<feature type="binding site" evidence="4">
    <location>
        <position position="35"/>
    </location>
    <ligand>
        <name>1D-myo-inositol 2-(L-cysteinylamino)-2-deoxy-alpha-D-glucopyranoside</name>
        <dbReference type="ChEBI" id="CHEBI:58887"/>
    </ligand>
</feature>
<reference evidence="6 7" key="1">
    <citation type="submission" date="2019-09" db="EMBL/GenBank/DDBJ databases">
        <title>Phylogeny of genus Pseudoclavibacter and closely related genus.</title>
        <authorList>
            <person name="Li Y."/>
        </authorList>
    </citation>
    <scope>NUCLEOTIDE SEQUENCE [LARGE SCALE GENOMIC DNA]</scope>
    <source>
        <strain evidence="6 7">DSM 23821</strain>
    </source>
</reference>
<dbReference type="GO" id="GO:0010125">
    <property type="term" value="P:mycothiol biosynthetic process"/>
    <property type="evidence" value="ECO:0007669"/>
    <property type="project" value="UniProtKB-UniRule"/>
</dbReference>
<dbReference type="SUPFAM" id="SSF55729">
    <property type="entry name" value="Acyl-CoA N-acyltransferases (Nat)"/>
    <property type="match status" value="1"/>
</dbReference>
<dbReference type="EC" id="2.3.1.189" evidence="4"/>